<evidence type="ECO:0000256" key="1">
    <source>
        <dbReference type="ARBA" id="ARBA00004141"/>
    </source>
</evidence>
<feature type="region of interest" description="Disordered" evidence="5">
    <location>
        <begin position="1"/>
        <end position="24"/>
    </location>
</feature>
<organism evidence="7 8">
    <name type="scientific">Streptomyces poriferorum</name>
    <dbReference type="NCBI Taxonomy" id="2798799"/>
    <lineage>
        <taxon>Bacteria</taxon>
        <taxon>Bacillati</taxon>
        <taxon>Actinomycetota</taxon>
        <taxon>Actinomycetes</taxon>
        <taxon>Kitasatosporales</taxon>
        <taxon>Streptomycetaceae</taxon>
        <taxon>Streptomyces</taxon>
    </lineage>
</organism>
<dbReference type="RefSeq" id="WP_306068528.1">
    <property type="nucleotide sequence ID" value="NZ_CP120988.1"/>
</dbReference>
<evidence type="ECO:0000313" key="7">
    <source>
        <dbReference type="EMBL" id="WLQ61440.1"/>
    </source>
</evidence>
<sequence>MPSTFTRTAGTPNPADRPPARLSPRQTLHNRLTSHAHRYTRISPTVLRICVGLIFCWFGVLKFFPRASAAEDFAVRAMTELTLGLIPAQISLCLLAVLETTIGLAFITGFLLRYALTAFFLHMTGVFLSLLLLPDDTWNTYGAVPTLEGQYVIKNIVLVAACLHITADELTPRPATSRT</sequence>
<feature type="transmembrane region" description="Helical" evidence="6">
    <location>
        <begin position="114"/>
        <end position="133"/>
    </location>
</feature>
<feature type="transmembrane region" description="Helical" evidence="6">
    <location>
        <begin position="84"/>
        <end position="107"/>
    </location>
</feature>
<evidence type="ECO:0000256" key="4">
    <source>
        <dbReference type="ARBA" id="ARBA00023136"/>
    </source>
</evidence>
<feature type="transmembrane region" description="Helical" evidence="6">
    <location>
        <begin position="45"/>
        <end position="64"/>
    </location>
</feature>
<name>A0ABY9J1H5_9ACTN</name>
<dbReference type="InterPro" id="IPR032808">
    <property type="entry name" value="DoxX"/>
</dbReference>
<reference evidence="7 8" key="1">
    <citation type="submission" date="2023-03" db="EMBL/GenBank/DDBJ databases">
        <title>Isolation and description of six Streptomyces strains from soil environments, able to metabolize different microbial glucans.</title>
        <authorList>
            <person name="Widen T."/>
            <person name="Larsbrink J."/>
        </authorList>
    </citation>
    <scope>NUCLEOTIDE SEQUENCE [LARGE SCALE GENOMIC DNA]</scope>
    <source>
        <strain evidence="7 8">Alt2</strain>
    </source>
</reference>
<keyword evidence="2 6" id="KW-0812">Transmembrane</keyword>
<gene>
    <name evidence="7" type="ORF">P8A19_41250</name>
</gene>
<keyword evidence="3 6" id="KW-1133">Transmembrane helix</keyword>
<evidence type="ECO:0000313" key="8">
    <source>
        <dbReference type="Proteomes" id="UP001235744"/>
    </source>
</evidence>
<protein>
    <submittedName>
        <fullName evidence="7">DoxX family membrane protein</fullName>
    </submittedName>
</protein>
<dbReference type="Pfam" id="PF07681">
    <property type="entry name" value="DoxX"/>
    <property type="match status" value="1"/>
</dbReference>
<dbReference type="Proteomes" id="UP001235744">
    <property type="component" value="Chromosome"/>
</dbReference>
<comment type="subcellular location">
    <subcellularLocation>
        <location evidence="1">Membrane</location>
        <topology evidence="1">Multi-pass membrane protein</topology>
    </subcellularLocation>
</comment>
<evidence type="ECO:0000256" key="6">
    <source>
        <dbReference type="SAM" id="Phobius"/>
    </source>
</evidence>
<evidence type="ECO:0000256" key="3">
    <source>
        <dbReference type="ARBA" id="ARBA00022989"/>
    </source>
</evidence>
<keyword evidence="4 6" id="KW-0472">Membrane</keyword>
<keyword evidence="8" id="KW-1185">Reference proteome</keyword>
<proteinExistence type="predicted"/>
<feature type="compositionally biased region" description="Polar residues" evidence="5">
    <location>
        <begin position="1"/>
        <end position="11"/>
    </location>
</feature>
<dbReference type="EMBL" id="CP120988">
    <property type="protein sequence ID" value="WLQ61440.1"/>
    <property type="molecule type" value="Genomic_DNA"/>
</dbReference>
<evidence type="ECO:0000256" key="2">
    <source>
        <dbReference type="ARBA" id="ARBA00022692"/>
    </source>
</evidence>
<evidence type="ECO:0000256" key="5">
    <source>
        <dbReference type="SAM" id="MobiDB-lite"/>
    </source>
</evidence>
<accession>A0ABY9J1H5</accession>